<dbReference type="EMBL" id="BNCK01000009">
    <property type="protein sequence ID" value="GHG03113.1"/>
    <property type="molecule type" value="Genomic_DNA"/>
</dbReference>
<keyword evidence="7 8" id="KW-0472">Membrane</keyword>
<evidence type="ECO:0000256" key="1">
    <source>
        <dbReference type="ARBA" id="ARBA00004651"/>
    </source>
</evidence>
<keyword evidence="6 8" id="KW-1133">Transmembrane helix</keyword>
<keyword evidence="12" id="KW-1185">Reference proteome</keyword>
<dbReference type="PANTHER" id="PTHR30489:SF8">
    <property type="entry name" value="LIPOPROTEIN-RELEASING SYSTEM TRANSMEMBRANE PROTEIN LOLC"/>
    <property type="match status" value="1"/>
</dbReference>
<feature type="transmembrane region" description="Helical" evidence="8">
    <location>
        <begin position="269"/>
        <end position="296"/>
    </location>
</feature>
<comment type="caution">
    <text evidence="11">The sequence shown here is derived from an EMBL/GenBank/DDBJ whole genome shotgun (WGS) entry which is preliminary data.</text>
</comment>
<feature type="domain" description="MacB-like periplasmic core" evidence="10">
    <location>
        <begin position="31"/>
        <end position="197"/>
    </location>
</feature>
<dbReference type="GO" id="GO:0042953">
    <property type="term" value="P:lipoprotein transport"/>
    <property type="evidence" value="ECO:0007669"/>
    <property type="project" value="InterPro"/>
</dbReference>
<comment type="subcellular location">
    <subcellularLocation>
        <location evidence="1">Cell membrane</location>
        <topology evidence="1">Multi-pass membrane protein</topology>
    </subcellularLocation>
</comment>
<evidence type="ECO:0000256" key="4">
    <source>
        <dbReference type="ARBA" id="ARBA00022475"/>
    </source>
</evidence>
<keyword evidence="3" id="KW-0813">Transport</keyword>
<accession>A0A919EN81</accession>
<sequence>MNGFEGELKKRILAIVPHVLVEVPKDDTSNWQQTKKDLSQLEFVQNISPIVEAESLVLSNNALQGVLIQGIEPEQEQHNLVFQHMLNGQLNSLSTTAYQVIIGQSLARKLDVSQGDKIRVVVPAKTIFTPMGRIPVQRIFTIAGIFNMGSQVDDSVIYMHKNDANKLLRVKDDEVSHLRLYLQDAFLAEQVVEKIHQQFPSLTARSWQTSQGTLFSAVKMEKNMIWLMLSLIVAVAAFNIVSALVMVVIDKQGEIAILQTCGMDRAGIVKIFIAQGVINGFWGVALGSFFGVLLALNLNDIMSVLGVNLLGGGYATQSLPVDLQWLDVLTVSGSALLMSFLATLYPAYRASLTQPAEVLSHE</sequence>
<proteinExistence type="inferred from homology"/>
<gene>
    <name evidence="11" type="primary">lolC</name>
    <name evidence="11" type="ORF">GCM10017161_35290</name>
</gene>
<reference evidence="11" key="1">
    <citation type="journal article" date="2014" name="Int. J. Syst. Evol. Microbiol.">
        <title>Complete genome sequence of Corynebacterium casei LMG S-19264T (=DSM 44701T), isolated from a smear-ripened cheese.</title>
        <authorList>
            <consortium name="US DOE Joint Genome Institute (JGI-PGF)"/>
            <person name="Walter F."/>
            <person name="Albersmeier A."/>
            <person name="Kalinowski J."/>
            <person name="Ruckert C."/>
        </authorList>
    </citation>
    <scope>NUCLEOTIDE SEQUENCE</scope>
    <source>
        <strain evidence="11">KCTC 42731</strain>
    </source>
</reference>
<evidence type="ECO:0000256" key="2">
    <source>
        <dbReference type="ARBA" id="ARBA00005236"/>
    </source>
</evidence>
<evidence type="ECO:0000313" key="12">
    <source>
        <dbReference type="Proteomes" id="UP000623842"/>
    </source>
</evidence>
<evidence type="ECO:0000256" key="8">
    <source>
        <dbReference type="SAM" id="Phobius"/>
    </source>
</evidence>
<evidence type="ECO:0000256" key="3">
    <source>
        <dbReference type="ARBA" id="ARBA00022448"/>
    </source>
</evidence>
<dbReference type="Proteomes" id="UP000623842">
    <property type="component" value="Unassembled WGS sequence"/>
</dbReference>
<dbReference type="PANTHER" id="PTHR30489">
    <property type="entry name" value="LIPOPROTEIN-RELEASING SYSTEM TRANSMEMBRANE PROTEIN LOLE"/>
    <property type="match status" value="1"/>
</dbReference>
<dbReference type="InterPro" id="IPR025857">
    <property type="entry name" value="MacB_PCD"/>
</dbReference>
<feature type="transmembrane region" description="Helical" evidence="8">
    <location>
        <begin position="328"/>
        <end position="348"/>
    </location>
</feature>
<dbReference type="InterPro" id="IPR011925">
    <property type="entry name" value="LolCE_TM"/>
</dbReference>
<evidence type="ECO:0000256" key="7">
    <source>
        <dbReference type="ARBA" id="ARBA00023136"/>
    </source>
</evidence>
<reference evidence="11" key="2">
    <citation type="submission" date="2020-09" db="EMBL/GenBank/DDBJ databases">
        <authorList>
            <person name="Sun Q."/>
            <person name="Kim S."/>
        </authorList>
    </citation>
    <scope>NUCLEOTIDE SEQUENCE</scope>
    <source>
        <strain evidence="11">KCTC 42731</strain>
    </source>
</reference>
<feature type="transmembrane region" description="Helical" evidence="8">
    <location>
        <begin position="224"/>
        <end position="249"/>
    </location>
</feature>
<dbReference type="NCBIfam" id="TIGR02212">
    <property type="entry name" value="lolCE"/>
    <property type="match status" value="1"/>
</dbReference>
<evidence type="ECO:0000256" key="6">
    <source>
        <dbReference type="ARBA" id="ARBA00022989"/>
    </source>
</evidence>
<keyword evidence="5 8" id="KW-0812">Transmembrane</keyword>
<evidence type="ECO:0000259" key="9">
    <source>
        <dbReference type="Pfam" id="PF02687"/>
    </source>
</evidence>
<comment type="similarity">
    <text evidence="2">Belongs to the ABC-4 integral membrane protein family. LolC/E subfamily.</text>
</comment>
<dbReference type="GO" id="GO:0044874">
    <property type="term" value="P:lipoprotein localization to outer membrane"/>
    <property type="evidence" value="ECO:0007669"/>
    <property type="project" value="TreeGrafter"/>
</dbReference>
<name>A0A919EN81_9GAMM</name>
<dbReference type="Pfam" id="PF02687">
    <property type="entry name" value="FtsX"/>
    <property type="match status" value="1"/>
</dbReference>
<dbReference type="InterPro" id="IPR003838">
    <property type="entry name" value="ABC3_permease_C"/>
</dbReference>
<evidence type="ECO:0000313" key="11">
    <source>
        <dbReference type="EMBL" id="GHG03113.1"/>
    </source>
</evidence>
<dbReference type="AlphaFoldDB" id="A0A919EN81"/>
<feature type="domain" description="ABC3 transporter permease C-terminal" evidence="9">
    <location>
        <begin position="227"/>
        <end position="351"/>
    </location>
</feature>
<keyword evidence="4" id="KW-1003">Cell membrane</keyword>
<organism evidence="11 12">
    <name type="scientific">Thalassotalea marina</name>
    <dbReference type="NCBI Taxonomy" id="1673741"/>
    <lineage>
        <taxon>Bacteria</taxon>
        <taxon>Pseudomonadati</taxon>
        <taxon>Pseudomonadota</taxon>
        <taxon>Gammaproteobacteria</taxon>
        <taxon>Alteromonadales</taxon>
        <taxon>Colwelliaceae</taxon>
        <taxon>Thalassotalea</taxon>
    </lineage>
</organism>
<dbReference type="InterPro" id="IPR051447">
    <property type="entry name" value="Lipoprotein-release_system"/>
</dbReference>
<evidence type="ECO:0000256" key="5">
    <source>
        <dbReference type="ARBA" id="ARBA00022692"/>
    </source>
</evidence>
<dbReference type="GO" id="GO:0098797">
    <property type="term" value="C:plasma membrane protein complex"/>
    <property type="evidence" value="ECO:0007669"/>
    <property type="project" value="TreeGrafter"/>
</dbReference>
<protein>
    <submittedName>
        <fullName evidence="11">Transporter</fullName>
    </submittedName>
</protein>
<evidence type="ECO:0000259" key="10">
    <source>
        <dbReference type="Pfam" id="PF12704"/>
    </source>
</evidence>
<dbReference type="Pfam" id="PF12704">
    <property type="entry name" value="MacB_PCD"/>
    <property type="match status" value="1"/>
</dbReference>